<protein>
    <submittedName>
        <fullName evidence="1">Uncharacterized protein</fullName>
    </submittedName>
</protein>
<proteinExistence type="predicted"/>
<sequence length="269" mass="28892">MAPVKPKHHHQHRHHKSHKEEAQEPIIPSDVTETVQEITDGLKMVFDDSVKRVKGVADTGVIAFLMSVLVGTLFAVFLTVTAGILLVAGFILTPILAFTAFISFLATSSLVGLFLASRLYVCVNKAGLSNIAGGILDWIEETRLRIFLGLGLSAGGPSSHKGLPAAHDETLVVARVIATTTRENEDREEDEQTRIGNQESPSQVMLELLEVRGRVPLSDVSVLQDRIDINVAPPSTASSDPVQGSSASSATEELLDRDVDSRIAREGGA</sequence>
<organism evidence="1 2">
    <name type="scientific">Naganishia friedmannii</name>
    <dbReference type="NCBI Taxonomy" id="89922"/>
    <lineage>
        <taxon>Eukaryota</taxon>
        <taxon>Fungi</taxon>
        <taxon>Dikarya</taxon>
        <taxon>Basidiomycota</taxon>
        <taxon>Agaricomycotina</taxon>
        <taxon>Tremellomycetes</taxon>
        <taxon>Filobasidiales</taxon>
        <taxon>Filobasidiaceae</taxon>
        <taxon>Naganishia</taxon>
    </lineage>
</organism>
<gene>
    <name evidence="1" type="ORF">QFC21_001922</name>
</gene>
<accession>A0ACC2VZY5</accession>
<name>A0ACC2VZY5_9TREE</name>
<reference evidence="1" key="1">
    <citation type="submission" date="2023-04" db="EMBL/GenBank/DDBJ databases">
        <title>Draft Genome sequencing of Naganishia species isolated from polar environments using Oxford Nanopore Technology.</title>
        <authorList>
            <person name="Leo P."/>
            <person name="Venkateswaran K."/>
        </authorList>
    </citation>
    <scope>NUCLEOTIDE SEQUENCE</scope>
    <source>
        <strain evidence="1">MNA-CCFEE 5423</strain>
    </source>
</reference>
<dbReference type="EMBL" id="JASBWT010000005">
    <property type="protein sequence ID" value="KAJ9104427.1"/>
    <property type="molecule type" value="Genomic_DNA"/>
</dbReference>
<evidence type="ECO:0000313" key="1">
    <source>
        <dbReference type="EMBL" id="KAJ9104427.1"/>
    </source>
</evidence>
<keyword evidence="2" id="KW-1185">Reference proteome</keyword>
<comment type="caution">
    <text evidence="1">The sequence shown here is derived from an EMBL/GenBank/DDBJ whole genome shotgun (WGS) entry which is preliminary data.</text>
</comment>
<evidence type="ECO:0000313" key="2">
    <source>
        <dbReference type="Proteomes" id="UP001227268"/>
    </source>
</evidence>
<dbReference type="Proteomes" id="UP001227268">
    <property type="component" value="Unassembled WGS sequence"/>
</dbReference>